<accession>A0A0C1UM44</accession>
<evidence type="ECO:0000313" key="2">
    <source>
        <dbReference type="EMBL" id="NEV66257.1"/>
    </source>
</evidence>
<organism evidence="2">
    <name type="scientific">Lyngbya confervoides BDU141951</name>
    <dbReference type="NCBI Taxonomy" id="1574623"/>
    <lineage>
        <taxon>Bacteria</taxon>
        <taxon>Bacillati</taxon>
        <taxon>Cyanobacteriota</taxon>
        <taxon>Cyanophyceae</taxon>
        <taxon>Oscillatoriophycideae</taxon>
        <taxon>Oscillatoriales</taxon>
        <taxon>Microcoleaceae</taxon>
        <taxon>Lyngbya</taxon>
    </lineage>
</organism>
<reference evidence="2" key="3">
    <citation type="submission" date="2020-02" db="EMBL/GenBank/DDBJ databases">
        <authorList>
            <person name="Sarangi A.N."/>
            <person name="Ghosh S."/>
            <person name="Mukherjee M."/>
            <person name="Tripathy S."/>
        </authorList>
    </citation>
    <scope>NUCLEOTIDE SEQUENCE</scope>
    <source>
        <strain evidence="2">BDU141951</strain>
    </source>
</reference>
<gene>
    <name evidence="2" type="ORF">QQ91_003910</name>
</gene>
<proteinExistence type="predicted"/>
<evidence type="ECO:0000256" key="1">
    <source>
        <dbReference type="SAM" id="MobiDB-lite"/>
    </source>
</evidence>
<dbReference type="AlphaFoldDB" id="A0A0C1UM44"/>
<protein>
    <recommendedName>
        <fullName evidence="3">Prevent-host-death protein</fullName>
    </recommendedName>
</protein>
<sequence>MTLQELIQEARRLSWQEQLHLATQLLQWAEAKIPAQSDSRTVNQRQPDLHPGAIAIGDDFDEPLSDCFWLGEE</sequence>
<reference evidence="2" key="1">
    <citation type="submission" date="2014-11" db="EMBL/GenBank/DDBJ databases">
        <authorList>
            <person name="Malar M.C."/>
            <person name="Sen D."/>
            <person name="Tripathy S."/>
        </authorList>
    </citation>
    <scope>NUCLEOTIDE SEQUENCE</scope>
    <source>
        <strain evidence="2">BDU141951</strain>
    </source>
</reference>
<feature type="region of interest" description="Disordered" evidence="1">
    <location>
        <begin position="36"/>
        <end position="56"/>
    </location>
</feature>
<comment type="caution">
    <text evidence="2">The sequence shown here is derived from an EMBL/GenBank/DDBJ whole genome shotgun (WGS) entry which is preliminary data.</text>
</comment>
<evidence type="ECO:0008006" key="3">
    <source>
        <dbReference type="Google" id="ProtNLM"/>
    </source>
</evidence>
<feature type="compositionally biased region" description="Polar residues" evidence="1">
    <location>
        <begin position="36"/>
        <end position="46"/>
    </location>
</feature>
<name>A0A0C1UM44_9CYAN</name>
<reference evidence="2" key="2">
    <citation type="journal article" date="2015" name="Genome Announc.">
        <title>Draft Genome Sequence of Filamentous Marine Cyanobacterium Lyngbya confervoides Strain BDU141951.</title>
        <authorList>
            <person name="Chandrababunaidu M.M."/>
            <person name="Sen D."/>
            <person name="Tripathy S."/>
        </authorList>
    </citation>
    <scope>NUCLEOTIDE SEQUENCE</scope>
    <source>
        <strain evidence="2">BDU141951</strain>
    </source>
</reference>
<dbReference type="EMBL" id="JTHE02000003">
    <property type="protein sequence ID" value="NEV66257.1"/>
    <property type="molecule type" value="Genomic_DNA"/>
</dbReference>